<comment type="caution">
    <text evidence="2">The sequence shown here is derived from an EMBL/GenBank/DDBJ whole genome shotgun (WGS) entry which is preliminary data.</text>
</comment>
<dbReference type="PRINTS" id="PR00412">
    <property type="entry name" value="EPOXHYDRLASE"/>
</dbReference>
<dbReference type="GO" id="GO:0003824">
    <property type="term" value="F:catalytic activity"/>
    <property type="evidence" value="ECO:0007669"/>
    <property type="project" value="InterPro"/>
</dbReference>
<dbReference type="Proteomes" id="UP000613740">
    <property type="component" value="Unassembled WGS sequence"/>
</dbReference>
<name>A0A835T8G7_9CHLO</name>
<dbReference type="PRINTS" id="PR00111">
    <property type="entry name" value="ABHYDROLASE"/>
</dbReference>
<feature type="domain" description="AB hydrolase-1" evidence="1">
    <location>
        <begin position="90"/>
        <end position="327"/>
    </location>
</feature>
<reference evidence="2" key="1">
    <citation type="journal article" date="2020" name="bioRxiv">
        <title>Comparative genomics of Chlamydomonas.</title>
        <authorList>
            <person name="Craig R.J."/>
            <person name="Hasan A.R."/>
            <person name="Ness R.W."/>
            <person name="Keightley P.D."/>
        </authorList>
    </citation>
    <scope>NUCLEOTIDE SEQUENCE</scope>
    <source>
        <strain evidence="2">CCAP 11/173</strain>
    </source>
</reference>
<organism evidence="2 3">
    <name type="scientific">Chlamydomonas schloesseri</name>
    <dbReference type="NCBI Taxonomy" id="2026947"/>
    <lineage>
        <taxon>Eukaryota</taxon>
        <taxon>Viridiplantae</taxon>
        <taxon>Chlorophyta</taxon>
        <taxon>core chlorophytes</taxon>
        <taxon>Chlorophyceae</taxon>
        <taxon>CS clade</taxon>
        <taxon>Chlamydomonadales</taxon>
        <taxon>Chlamydomonadaceae</taxon>
        <taxon>Chlamydomonas</taxon>
    </lineage>
</organism>
<dbReference type="InterPro" id="IPR050228">
    <property type="entry name" value="Carboxylesterase_BioH"/>
</dbReference>
<dbReference type="Pfam" id="PF12697">
    <property type="entry name" value="Abhydrolase_6"/>
    <property type="match status" value="1"/>
</dbReference>
<dbReference type="PANTHER" id="PTHR43194:SF2">
    <property type="entry name" value="PEROXISOMAL MEMBRANE PROTEIN LPX1"/>
    <property type="match status" value="1"/>
</dbReference>
<dbReference type="PANTHER" id="PTHR43194">
    <property type="entry name" value="HYDROLASE ALPHA/BETA FOLD FAMILY"/>
    <property type="match status" value="1"/>
</dbReference>
<dbReference type="AlphaFoldDB" id="A0A835T8G7"/>
<evidence type="ECO:0000313" key="2">
    <source>
        <dbReference type="EMBL" id="KAG2433520.1"/>
    </source>
</evidence>
<protein>
    <recommendedName>
        <fullName evidence="1">AB hydrolase-1 domain-containing protein</fullName>
    </recommendedName>
</protein>
<dbReference type="InterPro" id="IPR000639">
    <property type="entry name" value="Epox_hydrolase-like"/>
</dbReference>
<sequence length="364" mass="39883">MQSIASRQNVANARPLSRGVWPAQSGRVRRSLVRVRAELEEIDPITGQPISKQAPTSSVAGNTVKAAGLTWAYREAQPDPEKASADKPQVLLLHGLGSSSYCYRNTMGLIGGEGYRCIAPDWPGHGDSDKPAGFGYSEEAYISGLGAFIDAMGMKKPFAMVVHGYILSQYALLYALENPGQIDRLLILNTPLALNAKLRPELAAYKAPLPFMRPGNKPFDFMVFNMTGSPYAMKEKDAMVYARPTSDPAATAAVAKTMDQVDFPKLLRKVDDGFRTFRRPSVCMFGSSDPFVDAASVFEFLESKRTNMKALTVAAKLGHMPQEDFPESMHESVMKWLSGETDADGPIKQKALRMTKYGVVESKN</sequence>
<dbReference type="InterPro" id="IPR029058">
    <property type="entry name" value="AB_hydrolase_fold"/>
</dbReference>
<dbReference type="OrthoDB" id="6431331at2759"/>
<evidence type="ECO:0000313" key="3">
    <source>
        <dbReference type="Proteomes" id="UP000613740"/>
    </source>
</evidence>
<dbReference type="SUPFAM" id="SSF53474">
    <property type="entry name" value="alpha/beta-Hydrolases"/>
    <property type="match status" value="1"/>
</dbReference>
<dbReference type="InterPro" id="IPR000073">
    <property type="entry name" value="AB_hydrolase_1"/>
</dbReference>
<gene>
    <name evidence="2" type="ORF">HYH02_012638</name>
</gene>
<accession>A0A835T8G7</accession>
<dbReference type="Gene3D" id="3.40.50.1820">
    <property type="entry name" value="alpha/beta hydrolase"/>
    <property type="match status" value="1"/>
</dbReference>
<evidence type="ECO:0000259" key="1">
    <source>
        <dbReference type="Pfam" id="PF12697"/>
    </source>
</evidence>
<keyword evidence="3" id="KW-1185">Reference proteome</keyword>
<dbReference type="EMBL" id="JAEHOD010000062">
    <property type="protein sequence ID" value="KAG2433520.1"/>
    <property type="molecule type" value="Genomic_DNA"/>
</dbReference>
<proteinExistence type="predicted"/>